<evidence type="ECO:0000313" key="2">
    <source>
        <dbReference type="EMBL" id="SEL24550.1"/>
    </source>
</evidence>
<dbReference type="RefSeq" id="WP_072751700.1">
    <property type="nucleotide sequence ID" value="NZ_FOAW01000007.1"/>
</dbReference>
<accession>A0A1H7NLV7</accession>
<organism evidence="2 3">
    <name type="scientific">Rhodococcus maanshanensis</name>
    <dbReference type="NCBI Taxonomy" id="183556"/>
    <lineage>
        <taxon>Bacteria</taxon>
        <taxon>Bacillati</taxon>
        <taxon>Actinomycetota</taxon>
        <taxon>Actinomycetes</taxon>
        <taxon>Mycobacteriales</taxon>
        <taxon>Nocardiaceae</taxon>
        <taxon>Rhodococcus</taxon>
    </lineage>
</organism>
<evidence type="ECO:0000256" key="1">
    <source>
        <dbReference type="SAM" id="Phobius"/>
    </source>
</evidence>
<keyword evidence="3" id="KW-1185">Reference proteome</keyword>
<dbReference type="Proteomes" id="UP000198677">
    <property type="component" value="Unassembled WGS sequence"/>
</dbReference>
<dbReference type="Pfam" id="PF19545">
    <property type="entry name" value="DUF6069"/>
    <property type="match status" value="1"/>
</dbReference>
<keyword evidence="1" id="KW-0812">Transmembrane</keyword>
<keyword evidence="1" id="KW-1133">Transmembrane helix</keyword>
<proteinExistence type="predicted"/>
<gene>
    <name evidence="2" type="ORF">SAMN05444583_10781</name>
</gene>
<dbReference type="InterPro" id="IPR045713">
    <property type="entry name" value="DUF6069"/>
</dbReference>
<feature type="transmembrane region" description="Helical" evidence="1">
    <location>
        <begin position="21"/>
        <end position="45"/>
    </location>
</feature>
<protein>
    <submittedName>
        <fullName evidence="2">Uncharacterized protein</fullName>
    </submittedName>
</protein>
<keyword evidence="1" id="KW-0472">Membrane</keyword>
<dbReference type="EMBL" id="FOAW01000007">
    <property type="protein sequence ID" value="SEL24550.1"/>
    <property type="molecule type" value="Genomic_DNA"/>
</dbReference>
<feature type="transmembrane region" description="Helical" evidence="1">
    <location>
        <begin position="65"/>
        <end position="85"/>
    </location>
</feature>
<feature type="transmembrane region" description="Helical" evidence="1">
    <location>
        <begin position="92"/>
        <end position="111"/>
    </location>
</feature>
<feature type="transmembrane region" description="Helical" evidence="1">
    <location>
        <begin position="123"/>
        <end position="140"/>
    </location>
</feature>
<name>A0A1H7NLV7_9NOCA</name>
<evidence type="ECO:0000313" key="3">
    <source>
        <dbReference type="Proteomes" id="UP000198677"/>
    </source>
</evidence>
<dbReference type="AlphaFoldDB" id="A0A1H7NLV7"/>
<sequence>MSTILHPTTSPAPTTLSLGRWQATLATTAAAVVGNLAIYLIAWIAGGSLEVIDQGAAKPISATGIVGISALPTAIGVGLVVLLSLRWPAMIRVGQVVGAALPLLTIALAAMADTDGITKTALILMHVLMAAAIVAGLELLHRRVVGRANG</sequence>
<dbReference type="OrthoDB" id="9928927at2"/>
<reference evidence="3" key="1">
    <citation type="submission" date="2016-10" db="EMBL/GenBank/DDBJ databases">
        <authorList>
            <person name="Varghese N."/>
            <person name="Submissions S."/>
        </authorList>
    </citation>
    <scope>NUCLEOTIDE SEQUENCE [LARGE SCALE GENOMIC DNA]</scope>
    <source>
        <strain evidence="3">DSM 44675</strain>
    </source>
</reference>